<evidence type="ECO:0000313" key="2">
    <source>
        <dbReference type="Proteomes" id="UP000053820"/>
    </source>
</evidence>
<reference evidence="1 2" key="1">
    <citation type="submission" date="2014-04" db="EMBL/GenBank/DDBJ databases">
        <title>Evolutionary Origins and Diversification of the Mycorrhizal Mutualists.</title>
        <authorList>
            <consortium name="DOE Joint Genome Institute"/>
            <consortium name="Mycorrhizal Genomics Consortium"/>
            <person name="Kohler A."/>
            <person name="Kuo A."/>
            <person name="Nagy L.G."/>
            <person name="Floudas D."/>
            <person name="Copeland A."/>
            <person name="Barry K.W."/>
            <person name="Cichocki N."/>
            <person name="Veneault-Fourrey C."/>
            <person name="LaButti K."/>
            <person name="Lindquist E.A."/>
            <person name="Lipzen A."/>
            <person name="Lundell T."/>
            <person name="Morin E."/>
            <person name="Murat C."/>
            <person name="Riley R."/>
            <person name="Ohm R."/>
            <person name="Sun H."/>
            <person name="Tunlid A."/>
            <person name="Henrissat B."/>
            <person name="Grigoriev I.V."/>
            <person name="Hibbett D.S."/>
            <person name="Martin F."/>
        </authorList>
    </citation>
    <scope>NUCLEOTIDE SEQUENCE [LARGE SCALE GENOMIC DNA]</scope>
    <source>
        <strain evidence="1 2">MD-312</strain>
    </source>
</reference>
<dbReference type="OrthoDB" id="5599163at2759"/>
<organism evidence="1 2">
    <name type="scientific">Hydnomerulius pinastri MD-312</name>
    <dbReference type="NCBI Taxonomy" id="994086"/>
    <lineage>
        <taxon>Eukaryota</taxon>
        <taxon>Fungi</taxon>
        <taxon>Dikarya</taxon>
        <taxon>Basidiomycota</taxon>
        <taxon>Agaricomycotina</taxon>
        <taxon>Agaricomycetes</taxon>
        <taxon>Agaricomycetidae</taxon>
        <taxon>Boletales</taxon>
        <taxon>Boletales incertae sedis</taxon>
        <taxon>Leucogyrophana</taxon>
    </lineage>
</organism>
<dbReference type="InterPro" id="IPR043502">
    <property type="entry name" value="DNA/RNA_pol_sf"/>
</dbReference>
<keyword evidence="2" id="KW-1185">Reference proteome</keyword>
<dbReference type="Gene3D" id="3.30.70.270">
    <property type="match status" value="1"/>
</dbReference>
<dbReference type="AlphaFoldDB" id="A0A0C9VM39"/>
<dbReference type="Gene3D" id="3.10.10.10">
    <property type="entry name" value="HIV Type 1 Reverse Transcriptase, subunit A, domain 1"/>
    <property type="match status" value="1"/>
</dbReference>
<protein>
    <submittedName>
        <fullName evidence="1">Uncharacterized protein</fullName>
    </submittedName>
</protein>
<proteinExistence type="predicted"/>
<dbReference type="SUPFAM" id="SSF56672">
    <property type="entry name" value="DNA/RNA polymerases"/>
    <property type="match status" value="1"/>
</dbReference>
<feature type="non-terminal residue" evidence="1">
    <location>
        <position position="1"/>
    </location>
</feature>
<dbReference type="Proteomes" id="UP000053820">
    <property type="component" value="Unassembled WGS sequence"/>
</dbReference>
<dbReference type="EMBL" id="KN839917">
    <property type="protein sequence ID" value="KIJ58680.1"/>
    <property type="molecule type" value="Genomic_DNA"/>
</dbReference>
<dbReference type="HOGENOM" id="CLU_092523_5_1_1"/>
<accession>A0A0C9VM39</accession>
<sequence length="94" mass="10608">KNIPIPPGILTQVIEVLKLKIQAGVYELCQSAYQSKWFCVVKKNGKLRIVHDLQPLNKVSIRDAGQLPSIDNFVEPYAGVLHESGFMYVQVVVW</sequence>
<gene>
    <name evidence="1" type="ORF">HYDPIDRAFT_102197</name>
</gene>
<dbReference type="InterPro" id="IPR043128">
    <property type="entry name" value="Rev_trsase/Diguanyl_cyclase"/>
</dbReference>
<name>A0A0C9VM39_9AGAM</name>
<evidence type="ECO:0000313" key="1">
    <source>
        <dbReference type="EMBL" id="KIJ58680.1"/>
    </source>
</evidence>